<feature type="region of interest" description="Disordered" evidence="1">
    <location>
        <begin position="238"/>
        <end position="280"/>
    </location>
</feature>
<evidence type="ECO:0000313" key="3">
    <source>
        <dbReference type="Proteomes" id="UP000249363"/>
    </source>
</evidence>
<keyword evidence="3" id="KW-1185">Reference proteome</keyword>
<feature type="compositionally biased region" description="Low complexity" evidence="1">
    <location>
        <begin position="1"/>
        <end position="44"/>
    </location>
</feature>
<dbReference type="RefSeq" id="XP_040736970.1">
    <property type="nucleotide sequence ID" value="XM_040881276.1"/>
</dbReference>
<reference evidence="2 3" key="1">
    <citation type="journal article" date="2017" name="Biotechnol. Biofuels">
        <title>Differential beta-glucosidase expression as a function of carbon source availability in Talaromyces amestolkiae: a genomic and proteomic approach.</title>
        <authorList>
            <person name="de Eugenio L.I."/>
            <person name="Mendez-Liter J.A."/>
            <person name="Nieto-Dominguez M."/>
            <person name="Alonso L."/>
            <person name="Gil-Munoz J."/>
            <person name="Barriuso J."/>
            <person name="Prieto A."/>
            <person name="Martinez M.J."/>
        </authorList>
    </citation>
    <scope>NUCLEOTIDE SEQUENCE [LARGE SCALE GENOMIC DNA]</scope>
    <source>
        <strain evidence="2 3">CIB</strain>
    </source>
</reference>
<accession>A0A364L9G8</accession>
<evidence type="ECO:0000313" key="2">
    <source>
        <dbReference type="EMBL" id="RAO72456.1"/>
    </source>
</evidence>
<dbReference type="GeneID" id="63797682"/>
<feature type="region of interest" description="Disordered" evidence="1">
    <location>
        <begin position="68"/>
        <end position="89"/>
    </location>
</feature>
<feature type="region of interest" description="Disordered" evidence="1">
    <location>
        <begin position="176"/>
        <end position="215"/>
    </location>
</feature>
<dbReference type="AlphaFoldDB" id="A0A364L9G8"/>
<dbReference type="EMBL" id="MIKG01000019">
    <property type="protein sequence ID" value="RAO72456.1"/>
    <property type="molecule type" value="Genomic_DNA"/>
</dbReference>
<gene>
    <name evidence="2" type="ORF">BHQ10_008468</name>
</gene>
<organism evidence="2 3">
    <name type="scientific">Talaromyces amestolkiae</name>
    <dbReference type="NCBI Taxonomy" id="1196081"/>
    <lineage>
        <taxon>Eukaryota</taxon>
        <taxon>Fungi</taxon>
        <taxon>Dikarya</taxon>
        <taxon>Ascomycota</taxon>
        <taxon>Pezizomycotina</taxon>
        <taxon>Eurotiomycetes</taxon>
        <taxon>Eurotiomycetidae</taxon>
        <taxon>Eurotiales</taxon>
        <taxon>Trichocomaceae</taxon>
        <taxon>Talaromyces</taxon>
        <taxon>Talaromyces sect. Talaromyces</taxon>
    </lineage>
</organism>
<feature type="compositionally biased region" description="Polar residues" evidence="1">
    <location>
        <begin position="238"/>
        <end position="272"/>
    </location>
</feature>
<dbReference type="OrthoDB" id="10372538at2759"/>
<name>A0A364L9G8_TALAM</name>
<feature type="compositionally biased region" description="Polar residues" evidence="1">
    <location>
        <begin position="182"/>
        <end position="213"/>
    </location>
</feature>
<feature type="region of interest" description="Disordered" evidence="1">
    <location>
        <begin position="1"/>
        <end position="48"/>
    </location>
</feature>
<feature type="compositionally biased region" description="Low complexity" evidence="1">
    <location>
        <begin position="68"/>
        <end position="78"/>
    </location>
</feature>
<dbReference type="Proteomes" id="UP000249363">
    <property type="component" value="Unassembled WGS sequence"/>
</dbReference>
<proteinExistence type="predicted"/>
<evidence type="ECO:0000256" key="1">
    <source>
        <dbReference type="SAM" id="MobiDB-lite"/>
    </source>
</evidence>
<comment type="caution">
    <text evidence="2">The sequence shown here is derived from an EMBL/GenBank/DDBJ whole genome shotgun (WGS) entry which is preliminary data.</text>
</comment>
<sequence>MAGSTTQASTAATRGAAVKRTPSSSTSTPPTASKKSKTSSIASSRETITAISSPSLPVTFSMGSNITKAEATTTANNTPRDTRGTTRATPNQTADLINAYSEINNSFSALMERLKNHSFVMEDMWDVPYISYTKDIDGFQEEPQEAGAIDSEPIELGIIYLSDSSSAESVDEEMIDNESRGSEAQGSLIQAAQTPPPQGTTLYQTSMSGSPSNETEEVEVNSLGGMQIETRPVAAAKQNLSTETDTSVVQFEMKGSSSRVNDSEPKSASPNNKARVPDIPYDEDLPLEAKHLPRIKFEKAYTYAIRDWEPRIKSAKWRLKRKARPFTELEDTWEKYLEYAKCVLRGRSWNQNMYLEQQTLAMVTFAKHITPRVRLIYARTFYGSERDVFFDALDKEILSWNGSPKK</sequence>
<protein>
    <submittedName>
        <fullName evidence="2">Uncharacterized protein</fullName>
    </submittedName>
</protein>